<keyword evidence="3" id="KW-0813">Transport</keyword>
<organism evidence="14 15">
    <name type="scientific">Anaeramoeba ignava</name>
    <name type="common">Anaerobic marine amoeba</name>
    <dbReference type="NCBI Taxonomy" id="1746090"/>
    <lineage>
        <taxon>Eukaryota</taxon>
        <taxon>Metamonada</taxon>
        <taxon>Anaeramoebidae</taxon>
        <taxon>Anaeramoeba</taxon>
    </lineage>
</organism>
<name>A0A9Q0R4L0_ANAIG</name>
<dbReference type="InterPro" id="IPR005078">
    <property type="entry name" value="Peptidase_C54"/>
</dbReference>
<keyword evidence="9 11" id="KW-0072">Autophagy</keyword>
<evidence type="ECO:0000256" key="12">
    <source>
        <dbReference type="SAM" id="Coils"/>
    </source>
</evidence>
<feature type="domain" description="Peptidase C54 catalytic" evidence="13">
    <location>
        <begin position="55"/>
        <end position="204"/>
    </location>
</feature>
<evidence type="ECO:0000256" key="3">
    <source>
        <dbReference type="ARBA" id="ARBA00022448"/>
    </source>
</evidence>
<dbReference type="GO" id="GO:0034727">
    <property type="term" value="P:piecemeal microautophagy of the nucleus"/>
    <property type="evidence" value="ECO:0007669"/>
    <property type="project" value="TreeGrafter"/>
</dbReference>
<protein>
    <recommendedName>
        <fullName evidence="11">Cysteine protease</fullName>
        <ecNumber evidence="11">3.4.22.-</ecNumber>
    </recommendedName>
</protein>
<gene>
    <name evidence="14" type="ORF">M0811_13216</name>
</gene>
<dbReference type="GO" id="GO:0005737">
    <property type="term" value="C:cytoplasm"/>
    <property type="evidence" value="ECO:0007669"/>
    <property type="project" value="UniProtKB-SubCell"/>
</dbReference>
<keyword evidence="15" id="KW-1185">Reference proteome</keyword>
<dbReference type="EC" id="3.4.22.-" evidence="11"/>
<dbReference type="InterPro" id="IPR046792">
    <property type="entry name" value="Peptidase_C54_cat"/>
</dbReference>
<dbReference type="SUPFAM" id="SSF54001">
    <property type="entry name" value="Cysteine proteinases"/>
    <property type="match status" value="1"/>
</dbReference>
<reference evidence="14" key="1">
    <citation type="submission" date="2022-10" db="EMBL/GenBank/DDBJ databases">
        <title>Novel sulphate-reducing endosymbionts in the free-living metamonad Anaeramoeba.</title>
        <authorList>
            <person name="Jerlstrom-Hultqvist J."/>
            <person name="Cepicka I."/>
            <person name="Gallot-Lavallee L."/>
            <person name="Salas-Leiva D."/>
            <person name="Curtis B.A."/>
            <person name="Zahonova K."/>
            <person name="Pipaliya S."/>
            <person name="Dacks J."/>
            <person name="Roger A.J."/>
        </authorList>
    </citation>
    <scope>NUCLEOTIDE SEQUENCE</scope>
    <source>
        <strain evidence="14">BMAN</strain>
    </source>
</reference>
<comment type="subcellular location">
    <subcellularLocation>
        <location evidence="1 11">Cytoplasm</location>
    </subcellularLocation>
</comment>
<evidence type="ECO:0000259" key="13">
    <source>
        <dbReference type="Pfam" id="PF03416"/>
    </source>
</evidence>
<evidence type="ECO:0000256" key="10">
    <source>
        <dbReference type="ARBA" id="ARBA00029362"/>
    </source>
</evidence>
<evidence type="ECO:0000256" key="4">
    <source>
        <dbReference type="ARBA" id="ARBA00022490"/>
    </source>
</evidence>
<evidence type="ECO:0000256" key="8">
    <source>
        <dbReference type="ARBA" id="ARBA00022927"/>
    </source>
</evidence>
<feature type="coiled-coil region" evidence="12">
    <location>
        <begin position="243"/>
        <end position="318"/>
    </location>
</feature>
<dbReference type="GO" id="GO:0015031">
    <property type="term" value="P:protein transport"/>
    <property type="evidence" value="ECO:0007669"/>
    <property type="project" value="UniProtKB-KW"/>
</dbReference>
<comment type="function">
    <text evidence="11">Cysteine protease that plays a key role in autophagy by mediating both proteolytic activation and delipidation of ATG8 family proteins.</text>
</comment>
<evidence type="ECO:0000256" key="6">
    <source>
        <dbReference type="ARBA" id="ARBA00022801"/>
    </source>
</evidence>
<evidence type="ECO:0000256" key="1">
    <source>
        <dbReference type="ARBA" id="ARBA00004496"/>
    </source>
</evidence>
<keyword evidence="6 11" id="KW-0378">Hydrolase</keyword>
<comment type="caution">
    <text evidence="14">The sequence shown here is derived from an EMBL/GenBank/DDBJ whole genome shotgun (WGS) entry which is preliminary data.</text>
</comment>
<dbReference type="PANTHER" id="PTHR22624:SF49">
    <property type="entry name" value="CYSTEINE PROTEASE"/>
    <property type="match status" value="1"/>
</dbReference>
<keyword evidence="8 11" id="KW-0653">Protein transport</keyword>
<dbReference type="GO" id="GO:0004197">
    <property type="term" value="F:cysteine-type endopeptidase activity"/>
    <property type="evidence" value="ECO:0007669"/>
    <property type="project" value="TreeGrafter"/>
</dbReference>
<dbReference type="GO" id="GO:0035973">
    <property type="term" value="P:aggrephagy"/>
    <property type="evidence" value="ECO:0007669"/>
    <property type="project" value="TreeGrafter"/>
</dbReference>
<dbReference type="PANTHER" id="PTHR22624">
    <property type="entry name" value="CYSTEINE PROTEASE ATG4"/>
    <property type="match status" value="1"/>
</dbReference>
<dbReference type="OrthoDB" id="2960936at2759"/>
<evidence type="ECO:0000256" key="7">
    <source>
        <dbReference type="ARBA" id="ARBA00022807"/>
    </source>
</evidence>
<keyword evidence="12" id="KW-0175">Coiled coil</keyword>
<evidence type="ECO:0000313" key="15">
    <source>
        <dbReference type="Proteomes" id="UP001149090"/>
    </source>
</evidence>
<evidence type="ECO:0000256" key="9">
    <source>
        <dbReference type="ARBA" id="ARBA00023006"/>
    </source>
</evidence>
<comment type="similarity">
    <text evidence="2 11">Belongs to the peptidase C54 family.</text>
</comment>
<dbReference type="InterPro" id="IPR038765">
    <property type="entry name" value="Papain-like_cys_pep_sf"/>
</dbReference>
<dbReference type="GO" id="GO:0000045">
    <property type="term" value="P:autophagosome assembly"/>
    <property type="evidence" value="ECO:0007669"/>
    <property type="project" value="TreeGrafter"/>
</dbReference>
<proteinExistence type="inferred from homology"/>
<keyword evidence="7" id="KW-0788">Thiol protease</keyword>
<dbReference type="GO" id="GO:0019786">
    <property type="term" value="F:protein-phosphatidylethanolamide deconjugating activity"/>
    <property type="evidence" value="ECO:0007669"/>
    <property type="project" value="InterPro"/>
</dbReference>
<evidence type="ECO:0000256" key="11">
    <source>
        <dbReference type="RuleBase" id="RU363115"/>
    </source>
</evidence>
<keyword evidence="4 11" id="KW-0963">Cytoplasm</keyword>
<accession>A0A9Q0R4L0</accession>
<dbReference type="AlphaFoldDB" id="A0A9Q0R4L0"/>
<sequence length="332" mass="38875">MSSIYNAFQKFKRNKGIPTSSTIHVMGGKEYKPDTKEQTKQQNKSKKQLHLLIWKDFYSDFNSKIWISYRKNFESLSGHTSDSGWGCMYRTGQMILANTLSVLFLGRNFRLQEATDEQNKIFHRIISFFADEKEAPYSIHKISELGVEMGMQISEWYSPTMIVQIIKKLVSLKHSKYLKVVVAMDTSVKIKDIYSECLFDPSKKNVPQDNSSSNKLEYSFSIQNENFFLIEMNQNSEKTTKNTNKENINNENQNQNINENENQNINMNQNINENMNLNENQNQNQNEIQNENKNENKNQNENININENENENENENININMNQNININMKSK</sequence>
<evidence type="ECO:0000256" key="5">
    <source>
        <dbReference type="ARBA" id="ARBA00022670"/>
    </source>
</evidence>
<comment type="catalytic activity">
    <reaction evidence="10">
        <text>[protein]-C-terminal L-amino acid-glycyl-phosphatidylethanolamide + H2O = [protein]-C-terminal L-amino acid-glycine + a 1,2-diacyl-sn-glycero-3-phosphoethanolamine</text>
        <dbReference type="Rhea" id="RHEA:67548"/>
        <dbReference type="Rhea" id="RHEA-COMP:17323"/>
        <dbReference type="Rhea" id="RHEA-COMP:17324"/>
        <dbReference type="ChEBI" id="CHEBI:15377"/>
        <dbReference type="ChEBI" id="CHEBI:64612"/>
        <dbReference type="ChEBI" id="CHEBI:172940"/>
        <dbReference type="ChEBI" id="CHEBI:172941"/>
    </reaction>
    <physiologicalReaction direction="left-to-right" evidence="10">
        <dbReference type="Rhea" id="RHEA:67549"/>
    </physiologicalReaction>
</comment>
<dbReference type="EMBL" id="JAPDFW010000133">
    <property type="protein sequence ID" value="KAJ5067167.1"/>
    <property type="molecule type" value="Genomic_DNA"/>
</dbReference>
<dbReference type="GO" id="GO:0016485">
    <property type="term" value="P:protein processing"/>
    <property type="evidence" value="ECO:0007669"/>
    <property type="project" value="TreeGrafter"/>
</dbReference>
<evidence type="ECO:0000256" key="2">
    <source>
        <dbReference type="ARBA" id="ARBA00010958"/>
    </source>
</evidence>
<keyword evidence="5 11" id="KW-0645">Protease</keyword>
<dbReference type="Pfam" id="PF03416">
    <property type="entry name" value="Peptidase_C54"/>
    <property type="match status" value="1"/>
</dbReference>
<evidence type="ECO:0000313" key="14">
    <source>
        <dbReference type="EMBL" id="KAJ5067167.1"/>
    </source>
</evidence>
<dbReference type="GO" id="GO:0000423">
    <property type="term" value="P:mitophagy"/>
    <property type="evidence" value="ECO:0007669"/>
    <property type="project" value="TreeGrafter"/>
</dbReference>
<dbReference type="Proteomes" id="UP001149090">
    <property type="component" value="Unassembled WGS sequence"/>
</dbReference>